<keyword evidence="2" id="KW-1185">Reference proteome</keyword>
<organism evidence="1 2">
    <name type="scientific">Nephila pilipes</name>
    <name type="common">Giant wood spider</name>
    <name type="synonym">Nephila maculata</name>
    <dbReference type="NCBI Taxonomy" id="299642"/>
    <lineage>
        <taxon>Eukaryota</taxon>
        <taxon>Metazoa</taxon>
        <taxon>Ecdysozoa</taxon>
        <taxon>Arthropoda</taxon>
        <taxon>Chelicerata</taxon>
        <taxon>Arachnida</taxon>
        <taxon>Araneae</taxon>
        <taxon>Araneomorphae</taxon>
        <taxon>Entelegynae</taxon>
        <taxon>Araneoidea</taxon>
        <taxon>Nephilidae</taxon>
        <taxon>Nephila</taxon>
    </lineage>
</organism>
<dbReference type="Proteomes" id="UP000887013">
    <property type="component" value="Unassembled WGS sequence"/>
</dbReference>
<sequence>MLIRRKDLTDAILEAVLHCLSVGPQKCPCGLTLKVISFLASYKEVLLLERGYRIGKVIGIHSIKLPISLKAGDSGNQMTFISIPRGILFALNRLTPNG</sequence>
<evidence type="ECO:0000313" key="2">
    <source>
        <dbReference type="Proteomes" id="UP000887013"/>
    </source>
</evidence>
<reference evidence="1" key="1">
    <citation type="submission" date="2020-08" db="EMBL/GenBank/DDBJ databases">
        <title>Multicomponent nature underlies the extraordinary mechanical properties of spider dragline silk.</title>
        <authorList>
            <person name="Kono N."/>
            <person name="Nakamura H."/>
            <person name="Mori M."/>
            <person name="Yoshida Y."/>
            <person name="Ohtoshi R."/>
            <person name="Malay A.D."/>
            <person name="Moran D.A.P."/>
            <person name="Tomita M."/>
            <person name="Numata K."/>
            <person name="Arakawa K."/>
        </authorList>
    </citation>
    <scope>NUCLEOTIDE SEQUENCE</scope>
</reference>
<proteinExistence type="predicted"/>
<accession>A0A8X6NCX5</accession>
<comment type="caution">
    <text evidence="1">The sequence shown here is derived from an EMBL/GenBank/DDBJ whole genome shotgun (WGS) entry which is preliminary data.</text>
</comment>
<evidence type="ECO:0000313" key="1">
    <source>
        <dbReference type="EMBL" id="GFT07734.1"/>
    </source>
</evidence>
<protein>
    <submittedName>
        <fullName evidence="1">Uncharacterized protein</fullName>
    </submittedName>
</protein>
<dbReference type="AlphaFoldDB" id="A0A8X6NCX5"/>
<name>A0A8X6NCX5_NEPPI</name>
<dbReference type="EMBL" id="BMAW01103144">
    <property type="protein sequence ID" value="GFT07734.1"/>
    <property type="molecule type" value="Genomic_DNA"/>
</dbReference>
<gene>
    <name evidence="1" type="ORF">NPIL_573031</name>
</gene>